<evidence type="ECO:0000313" key="1">
    <source>
        <dbReference type="Proteomes" id="UP000046392"/>
    </source>
</evidence>
<evidence type="ECO:0000313" key="2">
    <source>
        <dbReference type="WBParaSite" id="SPAL_0001419633.1"/>
    </source>
</evidence>
<name>A0A0N5C8E6_STREA</name>
<sequence length="132" mass="14336">MTSNGFKTVVDIVPHGSFNVTQEVGRRVTKNQNDDCSFSSISATHTFNTVELLDLVILQKPCRITRELGLNTVLTLAKGGFGNLSSAKVQDSIGKVSSRVFAGKCRDIQEVANIAAFIAKDYVPYTAVRTPE</sequence>
<dbReference type="WBParaSite" id="SPAL_0001419633.1">
    <property type="protein sequence ID" value="SPAL_0001419633.1"/>
    <property type="gene ID" value="SPAL_0001419633"/>
</dbReference>
<dbReference type="AlphaFoldDB" id="A0A0N5C8E6"/>
<reference evidence="2" key="1">
    <citation type="submission" date="2017-02" db="UniProtKB">
        <authorList>
            <consortium name="WormBaseParasite"/>
        </authorList>
    </citation>
    <scope>IDENTIFICATION</scope>
</reference>
<protein>
    <submittedName>
        <fullName evidence="2">Protein kinase domain-containing protein</fullName>
    </submittedName>
</protein>
<accession>A0A0N5C8E6</accession>
<dbReference type="STRING" id="174720.A0A0N5C8E6"/>
<keyword evidence="1" id="KW-1185">Reference proteome</keyword>
<proteinExistence type="predicted"/>
<organism evidence="1 2">
    <name type="scientific">Strongyloides papillosus</name>
    <name type="common">Intestinal threadworm</name>
    <dbReference type="NCBI Taxonomy" id="174720"/>
    <lineage>
        <taxon>Eukaryota</taxon>
        <taxon>Metazoa</taxon>
        <taxon>Ecdysozoa</taxon>
        <taxon>Nematoda</taxon>
        <taxon>Chromadorea</taxon>
        <taxon>Rhabditida</taxon>
        <taxon>Tylenchina</taxon>
        <taxon>Panagrolaimomorpha</taxon>
        <taxon>Strongyloidoidea</taxon>
        <taxon>Strongyloididae</taxon>
        <taxon>Strongyloides</taxon>
    </lineage>
</organism>
<dbReference type="Proteomes" id="UP000046392">
    <property type="component" value="Unplaced"/>
</dbReference>